<dbReference type="SMART" id="SM01005">
    <property type="entry name" value="Ala_racemase_C"/>
    <property type="match status" value="1"/>
</dbReference>
<dbReference type="PANTHER" id="PTHR30511:SF0">
    <property type="entry name" value="ALANINE RACEMASE, CATABOLIC-RELATED"/>
    <property type="match status" value="1"/>
</dbReference>
<dbReference type="InterPro" id="IPR020622">
    <property type="entry name" value="Ala_racemase_pyridoxalP-BS"/>
</dbReference>
<dbReference type="GO" id="GO:0005829">
    <property type="term" value="C:cytosol"/>
    <property type="evidence" value="ECO:0007669"/>
    <property type="project" value="TreeGrafter"/>
</dbReference>
<evidence type="ECO:0000256" key="3">
    <source>
        <dbReference type="ARBA" id="ARBA00022898"/>
    </source>
</evidence>
<evidence type="ECO:0000256" key="2">
    <source>
        <dbReference type="ARBA" id="ARBA00001933"/>
    </source>
</evidence>
<dbReference type="UniPathway" id="UPA00042">
    <property type="reaction ID" value="UER00497"/>
</dbReference>
<feature type="binding site" evidence="5 7">
    <location>
        <position position="311"/>
    </location>
    <ligand>
        <name>substrate</name>
    </ligand>
</feature>
<evidence type="ECO:0000259" key="8">
    <source>
        <dbReference type="SMART" id="SM01005"/>
    </source>
</evidence>
<dbReference type="NCBIfam" id="TIGR00492">
    <property type="entry name" value="alr"/>
    <property type="match status" value="1"/>
</dbReference>
<keyword evidence="4 5" id="KW-0413">Isomerase</keyword>
<dbReference type="InterPro" id="IPR011079">
    <property type="entry name" value="Ala_racemase_C"/>
</dbReference>
<dbReference type="FunFam" id="2.40.37.10:FF:000006">
    <property type="entry name" value="Alanine racemase"/>
    <property type="match status" value="1"/>
</dbReference>
<dbReference type="CDD" id="cd00430">
    <property type="entry name" value="PLPDE_III_AR"/>
    <property type="match status" value="1"/>
</dbReference>
<proteinExistence type="inferred from homology"/>
<dbReference type="EMBL" id="CDMW01000001">
    <property type="protein sequence ID" value="CEL89747.1"/>
    <property type="molecule type" value="Genomic_DNA"/>
</dbReference>
<dbReference type="AlphaFoldDB" id="A0A0B7GNW4"/>
<dbReference type="GO" id="GO:0030170">
    <property type="term" value="F:pyridoxal phosphate binding"/>
    <property type="evidence" value="ECO:0007669"/>
    <property type="project" value="UniProtKB-UniRule"/>
</dbReference>
<dbReference type="SUPFAM" id="SSF51419">
    <property type="entry name" value="PLP-binding barrel"/>
    <property type="match status" value="1"/>
</dbReference>
<dbReference type="PANTHER" id="PTHR30511">
    <property type="entry name" value="ALANINE RACEMASE"/>
    <property type="match status" value="1"/>
</dbReference>
<evidence type="ECO:0000256" key="4">
    <source>
        <dbReference type="ARBA" id="ARBA00023235"/>
    </source>
</evidence>
<dbReference type="EC" id="5.1.1.1" evidence="5"/>
<evidence type="ECO:0000313" key="9">
    <source>
        <dbReference type="EMBL" id="CEL89747.1"/>
    </source>
</evidence>
<comment type="catalytic activity">
    <reaction evidence="1 5">
        <text>L-alanine = D-alanine</text>
        <dbReference type="Rhea" id="RHEA:20249"/>
        <dbReference type="ChEBI" id="CHEBI:57416"/>
        <dbReference type="ChEBI" id="CHEBI:57972"/>
        <dbReference type="EC" id="5.1.1.1"/>
    </reaction>
</comment>
<comment type="function">
    <text evidence="5">Catalyzes the interconversion of L-alanine and D-alanine. May also act on other amino acids.</text>
</comment>
<comment type="pathway">
    <text evidence="5">Amino-acid biosynthesis; D-alanine biosynthesis; D-alanine from L-alanine: step 1/1.</text>
</comment>
<evidence type="ECO:0000313" key="10">
    <source>
        <dbReference type="Proteomes" id="UP000183504"/>
    </source>
</evidence>
<sequence length="369" mass="39990">MMKASLHRPSKAVIDLAAIAFNIRQLSAHLPQTTEKWAVVKADAYGHGAIEVSKHIEPLVDGFCVSNIDEALELRSVGIGKKILVLGVSDLAALPLARQGRVSLTVASLEWLDLALSANEDLTGLNFHIKIDSGMGRIGFRDSQEAQEAIHRLQAAGAVAEGIFTHFATADEADHHKFEAQLARFHQILSELDSVPPLVHASNSATSIWHSETVLNAVRLGDIIYGLNPSGRVLELPYEFKPALSLVSELVHVKEVEAGADVGYGATYTSKSQEWIGTIPLGYADGWTRDMQGFDVLIDGQRCPIVGRVSMDQITVRLPQAYPLGTPVVLIGNSGAETITATDVAEKRGTINYEVVCLISDRVPRVYKD</sequence>
<dbReference type="GO" id="GO:0009252">
    <property type="term" value="P:peptidoglycan biosynthetic process"/>
    <property type="evidence" value="ECO:0007669"/>
    <property type="project" value="TreeGrafter"/>
</dbReference>
<dbReference type="InterPro" id="IPR029066">
    <property type="entry name" value="PLP-binding_barrel"/>
</dbReference>
<dbReference type="Proteomes" id="UP000183504">
    <property type="component" value="Unassembled WGS sequence"/>
</dbReference>
<keyword evidence="3 5" id="KW-0663">Pyridoxal phosphate</keyword>
<dbReference type="GO" id="GO:0008784">
    <property type="term" value="F:alanine racemase activity"/>
    <property type="evidence" value="ECO:0007669"/>
    <property type="project" value="UniProtKB-UniRule"/>
</dbReference>
<comment type="similarity">
    <text evidence="5">Belongs to the alanine racemase family.</text>
</comment>
<evidence type="ECO:0000256" key="5">
    <source>
        <dbReference type="HAMAP-Rule" id="MF_01201"/>
    </source>
</evidence>
<dbReference type="InterPro" id="IPR000821">
    <property type="entry name" value="Ala_racemase"/>
</dbReference>
<dbReference type="GO" id="GO:0030632">
    <property type="term" value="P:D-alanine biosynthetic process"/>
    <property type="evidence" value="ECO:0007669"/>
    <property type="project" value="UniProtKB-UniRule"/>
</dbReference>
<dbReference type="InterPro" id="IPR001608">
    <property type="entry name" value="Ala_racemase_N"/>
</dbReference>
<organism evidence="9 10">
    <name type="scientific">Streptococcus sanguinis</name>
    <dbReference type="NCBI Taxonomy" id="1305"/>
    <lineage>
        <taxon>Bacteria</taxon>
        <taxon>Bacillati</taxon>
        <taxon>Bacillota</taxon>
        <taxon>Bacilli</taxon>
        <taxon>Lactobacillales</taxon>
        <taxon>Streptococcaceae</taxon>
        <taxon>Streptococcus</taxon>
    </lineage>
</organism>
<evidence type="ECO:0000256" key="1">
    <source>
        <dbReference type="ARBA" id="ARBA00000316"/>
    </source>
</evidence>
<feature type="modified residue" description="N6-(pyridoxal phosphate)lysine" evidence="5 6">
    <location>
        <position position="41"/>
    </location>
</feature>
<accession>A0A0B7GNW4</accession>
<dbReference type="Gene3D" id="2.40.37.10">
    <property type="entry name" value="Lyase, Ornithine Decarboxylase, Chain A, domain 1"/>
    <property type="match status" value="1"/>
</dbReference>
<evidence type="ECO:0000256" key="7">
    <source>
        <dbReference type="PIRSR" id="PIRSR600821-52"/>
    </source>
</evidence>
<dbReference type="HAMAP" id="MF_01201">
    <property type="entry name" value="Ala_racemase"/>
    <property type="match status" value="1"/>
</dbReference>
<feature type="binding site" evidence="5 7">
    <location>
        <position position="137"/>
    </location>
    <ligand>
        <name>substrate</name>
    </ligand>
</feature>
<evidence type="ECO:0000256" key="6">
    <source>
        <dbReference type="PIRSR" id="PIRSR600821-50"/>
    </source>
</evidence>
<dbReference type="Pfam" id="PF01168">
    <property type="entry name" value="Ala_racemase_N"/>
    <property type="match status" value="1"/>
</dbReference>
<dbReference type="PROSITE" id="PS00395">
    <property type="entry name" value="ALANINE_RACEMASE"/>
    <property type="match status" value="1"/>
</dbReference>
<dbReference type="SUPFAM" id="SSF50621">
    <property type="entry name" value="Alanine racemase C-terminal domain-like"/>
    <property type="match status" value="1"/>
</dbReference>
<dbReference type="Pfam" id="PF00842">
    <property type="entry name" value="Ala_racemase_C"/>
    <property type="match status" value="1"/>
</dbReference>
<protein>
    <recommendedName>
        <fullName evidence="5">Alanine racemase</fullName>
        <ecNumber evidence="5">5.1.1.1</ecNumber>
    </recommendedName>
</protein>
<comment type="cofactor">
    <cofactor evidence="2 5 6">
        <name>pyridoxal 5'-phosphate</name>
        <dbReference type="ChEBI" id="CHEBI:597326"/>
    </cofactor>
</comment>
<name>A0A0B7GNW4_STRSA</name>
<dbReference type="InterPro" id="IPR009006">
    <property type="entry name" value="Ala_racemase/Decarboxylase_C"/>
</dbReference>
<feature type="active site" description="Proton acceptor; specific for L-alanine" evidence="5">
    <location>
        <position position="264"/>
    </location>
</feature>
<gene>
    <name evidence="9" type="primary">alr</name>
    <name evidence="9" type="ORF">SSV_0433</name>
</gene>
<dbReference type="Gene3D" id="3.20.20.10">
    <property type="entry name" value="Alanine racemase"/>
    <property type="match status" value="1"/>
</dbReference>
<feature type="domain" description="Alanine racemase C-terminal" evidence="8">
    <location>
        <begin position="243"/>
        <end position="368"/>
    </location>
</feature>
<dbReference type="PRINTS" id="PR00992">
    <property type="entry name" value="ALARACEMASE"/>
</dbReference>
<reference evidence="9 10" key="1">
    <citation type="submission" date="2015-01" db="EMBL/GenBank/DDBJ databases">
        <authorList>
            <person name="Pelicic Vladimir"/>
        </authorList>
    </citation>
    <scope>NUCLEOTIDE SEQUENCE [LARGE SCALE GENOMIC DNA]</scope>
    <source>
        <strain evidence="9 10">2908</strain>
    </source>
</reference>
<dbReference type="FunFam" id="3.20.20.10:FF:000002">
    <property type="entry name" value="Alanine racemase"/>
    <property type="match status" value="1"/>
</dbReference>
<feature type="active site" description="Proton acceptor; specific for D-alanine" evidence="5">
    <location>
        <position position="41"/>
    </location>
</feature>